<proteinExistence type="predicted"/>
<dbReference type="RefSeq" id="WP_152584907.1">
    <property type="nucleotide sequence ID" value="NZ_CP045423.1"/>
</dbReference>
<accession>A0A5P9JT26</accession>
<feature type="region of interest" description="Disordered" evidence="1">
    <location>
        <begin position="105"/>
        <end position="201"/>
    </location>
</feature>
<evidence type="ECO:0000313" key="3">
    <source>
        <dbReference type="Proteomes" id="UP000325614"/>
    </source>
</evidence>
<dbReference type="EMBL" id="CP045423">
    <property type="protein sequence ID" value="QFU15261.1"/>
    <property type="molecule type" value="Genomic_DNA"/>
</dbReference>
<reference evidence="2 3" key="1">
    <citation type="submission" date="2019-10" db="EMBL/GenBank/DDBJ databases">
        <title>Isolation, Identification of Microvirga thermotolerans HR1, a novel thermophilic bacterium and Comparative Genomics of the genus Microvirga.</title>
        <authorList>
            <person name="Li J."/>
            <person name="Zhang W."/>
            <person name="Lin M."/>
            <person name="Wang J."/>
        </authorList>
    </citation>
    <scope>NUCLEOTIDE SEQUENCE [LARGE SCALE GENOMIC DNA]</scope>
    <source>
        <strain evidence="2 3">HR1</strain>
    </source>
</reference>
<sequence>MPHLVTALYENAGDAHRALQALLEMGMAPTRIVVAGIPEGREVSSISGFRTLSIGADGIPDLRELPLPEEDLRRFSQAVRRGSTLVAAQVGADEEEAVRILEMFSPVEPNEDGSPGTGGSGDRSAPLASPLGAGLTGGMAEGQTNTAALPGMGTMTGGDDPGTSDLRTEDARLGGGSTLPTSGSRDREERPGTGALRRDIA</sequence>
<evidence type="ECO:0000256" key="1">
    <source>
        <dbReference type="SAM" id="MobiDB-lite"/>
    </source>
</evidence>
<gene>
    <name evidence="2" type="ORF">GDR74_02955</name>
</gene>
<dbReference type="AlphaFoldDB" id="A0A5P9JT26"/>
<protein>
    <submittedName>
        <fullName evidence="2">Uncharacterized protein</fullName>
    </submittedName>
</protein>
<evidence type="ECO:0000313" key="2">
    <source>
        <dbReference type="EMBL" id="QFU15261.1"/>
    </source>
</evidence>
<organism evidence="2 3">
    <name type="scientific">Microvirga thermotolerans</name>
    <dbReference type="NCBI Taxonomy" id="2651334"/>
    <lineage>
        <taxon>Bacteria</taxon>
        <taxon>Pseudomonadati</taxon>
        <taxon>Pseudomonadota</taxon>
        <taxon>Alphaproteobacteria</taxon>
        <taxon>Hyphomicrobiales</taxon>
        <taxon>Methylobacteriaceae</taxon>
        <taxon>Microvirga</taxon>
    </lineage>
</organism>
<name>A0A5P9JT26_9HYPH</name>
<feature type="compositionally biased region" description="Basic and acidic residues" evidence="1">
    <location>
        <begin position="184"/>
        <end position="201"/>
    </location>
</feature>
<dbReference type="KEGG" id="mico:GDR74_02955"/>
<dbReference type="Proteomes" id="UP000325614">
    <property type="component" value="Chromosome"/>
</dbReference>
<keyword evidence="3" id="KW-1185">Reference proteome</keyword>